<dbReference type="InterPro" id="IPR025991">
    <property type="entry name" value="Chemoreceptor_zinc-bind_dom"/>
</dbReference>
<dbReference type="AlphaFoldDB" id="A0A4Y9FF28"/>
<dbReference type="Gene3D" id="1.20.120.30">
    <property type="entry name" value="Aspartate receptor, ligand-binding domain"/>
    <property type="match status" value="1"/>
</dbReference>
<dbReference type="EMBL" id="SJZF01000001">
    <property type="protein sequence ID" value="TFU27775.1"/>
    <property type="molecule type" value="Genomic_DNA"/>
</dbReference>
<keyword evidence="4" id="KW-1185">Reference proteome</keyword>
<evidence type="ECO:0000259" key="1">
    <source>
        <dbReference type="Pfam" id="PF13682"/>
    </source>
</evidence>
<comment type="caution">
    <text evidence="3">The sequence shown here is derived from an EMBL/GenBank/DDBJ whole genome shotgun (WGS) entry which is preliminary data.</text>
</comment>
<evidence type="ECO:0000313" key="5">
    <source>
        <dbReference type="Proteomes" id="UP000297668"/>
    </source>
</evidence>
<dbReference type="STRING" id="1449357.GCA_000744175_00782"/>
<evidence type="ECO:0000313" key="2">
    <source>
        <dbReference type="EMBL" id="TFU16554.1"/>
    </source>
</evidence>
<name>A0A4Y9FF28_9DEIN</name>
<dbReference type="Pfam" id="PF13682">
    <property type="entry name" value="CZB"/>
    <property type="match status" value="1"/>
</dbReference>
<dbReference type="OrthoDB" id="9816519at2"/>
<gene>
    <name evidence="2" type="ORF">E0489_06035</name>
    <name evidence="3" type="ORF">E0687_00910</name>
</gene>
<evidence type="ECO:0000313" key="3">
    <source>
        <dbReference type="EMBL" id="TFU27775.1"/>
    </source>
</evidence>
<proteinExistence type="predicted"/>
<dbReference type="RefSeq" id="WP_038041184.1">
    <property type="nucleotide sequence ID" value="NZ_ML214243.1"/>
</dbReference>
<protein>
    <recommendedName>
        <fullName evidence="1">Chemoreceptor zinc-binding domain-containing protein</fullName>
    </recommendedName>
</protein>
<sequence>MLEAIVLAHLRYLENVERFMEGGPEPALTPPTECSLGRWLAGEGRGAYGHLPAFQEVVSLHERFHSLTAEAVSLKQEGKEAEARERMNEAYRLFGRIEHLLLRLDEERL</sequence>
<dbReference type="Proteomes" id="UP000297668">
    <property type="component" value="Unassembled WGS sequence"/>
</dbReference>
<dbReference type="EMBL" id="SKBL01000005">
    <property type="protein sequence ID" value="TFU16554.1"/>
    <property type="molecule type" value="Genomic_DNA"/>
</dbReference>
<reference evidence="4 5" key="1">
    <citation type="submission" date="2019-03" db="EMBL/GenBank/DDBJ databases">
        <title>Thermus tengchongensis species for the arsenic transformation mechanism.</title>
        <authorList>
            <person name="Yuan G.C."/>
        </authorList>
    </citation>
    <scope>NUCLEOTIDE SEQUENCE [LARGE SCALE GENOMIC DNA]</scope>
    <source>
        <strain evidence="3 5">15W</strain>
        <strain evidence="2 4">15Y</strain>
    </source>
</reference>
<evidence type="ECO:0000313" key="4">
    <source>
        <dbReference type="Proteomes" id="UP000297244"/>
    </source>
</evidence>
<feature type="domain" description="Chemoreceptor zinc-binding" evidence="1">
    <location>
        <begin position="9"/>
        <end position="72"/>
    </location>
</feature>
<accession>A0A4Y9FF28</accession>
<organism evidence="3 5">
    <name type="scientific">Thermus tengchongensis</name>
    <dbReference type="NCBI Taxonomy" id="1214928"/>
    <lineage>
        <taxon>Bacteria</taxon>
        <taxon>Thermotogati</taxon>
        <taxon>Deinococcota</taxon>
        <taxon>Deinococci</taxon>
        <taxon>Thermales</taxon>
        <taxon>Thermaceae</taxon>
        <taxon>Thermus</taxon>
    </lineage>
</organism>
<dbReference type="Proteomes" id="UP000297244">
    <property type="component" value="Unassembled WGS sequence"/>
</dbReference>